<evidence type="ECO:0000256" key="8">
    <source>
        <dbReference type="SAM" id="Phobius"/>
    </source>
</evidence>
<comment type="subcellular location">
    <subcellularLocation>
        <location evidence="1">Cell membrane</location>
        <topology evidence="1">Multi-pass membrane protein</topology>
    </subcellularLocation>
</comment>
<feature type="transmembrane region" description="Helical" evidence="8">
    <location>
        <begin position="403"/>
        <end position="420"/>
    </location>
</feature>
<dbReference type="OrthoDB" id="581198at2"/>
<keyword evidence="6 8" id="KW-0472">Membrane</keyword>
<dbReference type="GO" id="GO:0016758">
    <property type="term" value="F:hexosyltransferase activity"/>
    <property type="evidence" value="ECO:0007669"/>
    <property type="project" value="InterPro"/>
</dbReference>
<reference evidence="9 10" key="1">
    <citation type="submission" date="2019-06" db="EMBL/GenBank/DDBJ databases">
        <title>Sequencing the genomes of 1000 actinobacteria strains.</title>
        <authorList>
            <person name="Klenk H.-P."/>
        </authorList>
    </citation>
    <scope>NUCLEOTIDE SEQUENCE [LARGE SCALE GENOMIC DNA]</scope>
    <source>
        <strain evidence="9 10">DSM 25218</strain>
    </source>
</reference>
<dbReference type="Pfam" id="PF09594">
    <property type="entry name" value="GT87"/>
    <property type="match status" value="1"/>
</dbReference>
<evidence type="ECO:0000256" key="1">
    <source>
        <dbReference type="ARBA" id="ARBA00004651"/>
    </source>
</evidence>
<gene>
    <name evidence="9" type="ORF">FB381_3940</name>
</gene>
<keyword evidence="10" id="KW-1185">Reference proteome</keyword>
<comment type="caution">
    <text evidence="9">The sequence shown here is derived from an EMBL/GenBank/DDBJ whole genome shotgun (WGS) entry which is preliminary data.</text>
</comment>
<evidence type="ECO:0000256" key="2">
    <source>
        <dbReference type="ARBA" id="ARBA00022475"/>
    </source>
</evidence>
<proteinExistence type="inferred from homology"/>
<dbReference type="InterPro" id="IPR018584">
    <property type="entry name" value="GT87"/>
</dbReference>
<evidence type="ECO:0000256" key="4">
    <source>
        <dbReference type="ARBA" id="ARBA00022692"/>
    </source>
</evidence>
<name>A0A543AC17_9ACTN</name>
<keyword evidence="5 8" id="KW-1133">Transmembrane helix</keyword>
<feature type="transmembrane region" description="Helical" evidence="8">
    <location>
        <begin position="203"/>
        <end position="224"/>
    </location>
</feature>
<dbReference type="Proteomes" id="UP000320209">
    <property type="component" value="Unassembled WGS sequence"/>
</dbReference>
<feature type="transmembrane region" description="Helical" evidence="8">
    <location>
        <begin position="128"/>
        <end position="150"/>
    </location>
</feature>
<keyword evidence="3" id="KW-0808">Transferase</keyword>
<evidence type="ECO:0000256" key="7">
    <source>
        <dbReference type="ARBA" id="ARBA00024033"/>
    </source>
</evidence>
<comment type="similarity">
    <text evidence="7">Belongs to the glycosyltransferase 87 family.</text>
</comment>
<dbReference type="GO" id="GO:0005886">
    <property type="term" value="C:plasma membrane"/>
    <property type="evidence" value="ECO:0007669"/>
    <property type="project" value="UniProtKB-SubCell"/>
</dbReference>
<feature type="transmembrane region" description="Helical" evidence="8">
    <location>
        <begin position="364"/>
        <end position="383"/>
    </location>
</feature>
<sequence length="456" mass="49405">MVTFSRRYLLITLAWLLTRGWVVILYGFPAAAAGWFGWAGAEWGVVGDVNYYRDSLDNLASEGVGSSLVEYPVPALLLLWVPHAAISLLGLAGDAYIVAVLVMAALTDLLFMALIVHGRRGDHPRFGVSGAEALWLVAVPALGATAYARFDLFPGIMVGLAVLYAARRPKVAAAFAALATGAKYWPILVIPALAASRRARKPVILTVAVTGTALAGISLVLGGWDRLMTPLGYQGERGLQIESIFATPAMVAWGHGAAGYTVDYTEWKAYDISGPSVGGLLLAATIASVVAAALVIVWWVLAWRRLPRGERAEHDEETIVWLVLATVAAFLVTNKVLSPQYLLWLLPAAAAGMALLRGRARRRLGIWSVVLVVATLLTHEIFPRMYGYMLTYDETGSPWITEVLAWRNGLLLLLFLYAAWRTTRLLTFSAAVPTTAAEKVAISGRRGRRRPEPSRS</sequence>
<evidence type="ECO:0000313" key="9">
    <source>
        <dbReference type="EMBL" id="TQL70016.1"/>
    </source>
</evidence>
<feature type="transmembrane region" description="Helical" evidence="8">
    <location>
        <begin position="170"/>
        <end position="191"/>
    </location>
</feature>
<evidence type="ECO:0000256" key="6">
    <source>
        <dbReference type="ARBA" id="ARBA00023136"/>
    </source>
</evidence>
<dbReference type="EMBL" id="VFOV01000001">
    <property type="protein sequence ID" value="TQL70016.1"/>
    <property type="molecule type" value="Genomic_DNA"/>
</dbReference>
<keyword evidence="2" id="KW-1003">Cell membrane</keyword>
<feature type="transmembrane region" description="Helical" evidence="8">
    <location>
        <begin position="280"/>
        <end position="306"/>
    </location>
</feature>
<evidence type="ECO:0000313" key="10">
    <source>
        <dbReference type="Proteomes" id="UP000320209"/>
    </source>
</evidence>
<evidence type="ECO:0000256" key="3">
    <source>
        <dbReference type="ARBA" id="ARBA00022679"/>
    </source>
</evidence>
<protein>
    <submittedName>
        <fullName evidence="9">Uncharacterized protein DUF2029</fullName>
    </submittedName>
</protein>
<accession>A0A543AC17</accession>
<feature type="transmembrane region" description="Helical" evidence="8">
    <location>
        <begin position="95"/>
        <end position="116"/>
    </location>
</feature>
<evidence type="ECO:0000256" key="5">
    <source>
        <dbReference type="ARBA" id="ARBA00022989"/>
    </source>
</evidence>
<dbReference type="AlphaFoldDB" id="A0A543AC17"/>
<organism evidence="9 10">
    <name type="scientific">Nocardioides albertanoniae</name>
    <dbReference type="NCBI Taxonomy" id="1175486"/>
    <lineage>
        <taxon>Bacteria</taxon>
        <taxon>Bacillati</taxon>
        <taxon>Actinomycetota</taxon>
        <taxon>Actinomycetes</taxon>
        <taxon>Propionibacteriales</taxon>
        <taxon>Nocardioidaceae</taxon>
        <taxon>Nocardioides</taxon>
    </lineage>
</organism>
<keyword evidence="4 8" id="KW-0812">Transmembrane</keyword>